<dbReference type="EMBL" id="CAJVQB010002025">
    <property type="protein sequence ID" value="CAG8559472.1"/>
    <property type="molecule type" value="Genomic_DNA"/>
</dbReference>
<dbReference type="Proteomes" id="UP000789901">
    <property type="component" value="Unassembled WGS sequence"/>
</dbReference>
<evidence type="ECO:0000313" key="2">
    <source>
        <dbReference type="Proteomes" id="UP000789901"/>
    </source>
</evidence>
<gene>
    <name evidence="1" type="ORF">GMARGA_LOCUS4945</name>
</gene>
<organism evidence="1 2">
    <name type="scientific">Gigaspora margarita</name>
    <dbReference type="NCBI Taxonomy" id="4874"/>
    <lineage>
        <taxon>Eukaryota</taxon>
        <taxon>Fungi</taxon>
        <taxon>Fungi incertae sedis</taxon>
        <taxon>Mucoromycota</taxon>
        <taxon>Glomeromycotina</taxon>
        <taxon>Glomeromycetes</taxon>
        <taxon>Diversisporales</taxon>
        <taxon>Gigasporaceae</taxon>
        <taxon>Gigaspora</taxon>
    </lineage>
</organism>
<protein>
    <submittedName>
        <fullName evidence="1">25597_t:CDS:1</fullName>
    </submittedName>
</protein>
<sequence>MAPKSEDIPSPILQKTTIVRTQEHKKTKVVYIHLTSRVTSRIEALKKAWAIYFEGGKTVHISLGEFHSIIQKRKKFCAIIKNLPKDALESSMLRQFKNINIKMVHIPENSNRN</sequence>
<keyword evidence="2" id="KW-1185">Reference proteome</keyword>
<proteinExistence type="predicted"/>
<evidence type="ECO:0000313" key="1">
    <source>
        <dbReference type="EMBL" id="CAG8559472.1"/>
    </source>
</evidence>
<comment type="caution">
    <text evidence="1">The sequence shown here is derived from an EMBL/GenBank/DDBJ whole genome shotgun (WGS) entry which is preliminary data.</text>
</comment>
<accession>A0ABN7UEF2</accession>
<reference evidence="1 2" key="1">
    <citation type="submission" date="2021-06" db="EMBL/GenBank/DDBJ databases">
        <authorList>
            <person name="Kallberg Y."/>
            <person name="Tangrot J."/>
            <person name="Rosling A."/>
        </authorList>
    </citation>
    <scope>NUCLEOTIDE SEQUENCE [LARGE SCALE GENOMIC DNA]</scope>
    <source>
        <strain evidence="1 2">120-4 pot B 10/14</strain>
    </source>
</reference>
<name>A0ABN7UEF2_GIGMA</name>